<keyword evidence="8" id="KW-0808">Transferase</keyword>
<dbReference type="InterPro" id="IPR050515">
    <property type="entry name" value="Beta-lactam/transpept"/>
</dbReference>
<evidence type="ECO:0000256" key="1">
    <source>
        <dbReference type="ARBA" id="ARBA00004370"/>
    </source>
</evidence>
<dbReference type="EMBL" id="CP000088">
    <property type="protein sequence ID" value="AAZ55142.1"/>
    <property type="molecule type" value="Genomic_DNA"/>
</dbReference>
<dbReference type="PANTHER" id="PTHR30627:SF1">
    <property type="entry name" value="PEPTIDOGLYCAN D,D-TRANSPEPTIDASE FTSI"/>
    <property type="match status" value="1"/>
</dbReference>
<comment type="similarity">
    <text evidence="2">Belongs to the transpeptidase family.</text>
</comment>
<dbReference type="Gene3D" id="3.30.450.330">
    <property type="match status" value="1"/>
</dbReference>
<dbReference type="GO" id="GO:0005886">
    <property type="term" value="C:plasma membrane"/>
    <property type="evidence" value="ECO:0007669"/>
    <property type="project" value="TreeGrafter"/>
</dbReference>
<dbReference type="PANTHER" id="PTHR30627">
    <property type="entry name" value="PEPTIDOGLYCAN D,D-TRANSPEPTIDASE"/>
    <property type="match status" value="1"/>
</dbReference>
<dbReference type="InterPro" id="IPR012338">
    <property type="entry name" value="Beta-lactam/transpept-like"/>
</dbReference>
<dbReference type="Gene3D" id="3.90.1310.10">
    <property type="entry name" value="Penicillin-binding protein 2a (Domain 2)"/>
    <property type="match status" value="1"/>
</dbReference>
<gene>
    <name evidence="8" type="ordered locus">Tfu_1104</name>
</gene>
<comment type="subcellular location">
    <subcellularLocation>
        <location evidence="1">Membrane</location>
    </subcellularLocation>
</comment>
<dbReference type="RefSeq" id="WP_011291551.1">
    <property type="nucleotide sequence ID" value="NC_007333.1"/>
</dbReference>
<keyword evidence="3 5" id="KW-0472">Membrane</keyword>
<feature type="transmembrane region" description="Helical" evidence="5">
    <location>
        <begin position="85"/>
        <end position="104"/>
    </location>
</feature>
<evidence type="ECO:0000256" key="3">
    <source>
        <dbReference type="ARBA" id="ARBA00023136"/>
    </source>
</evidence>
<dbReference type="KEGG" id="tfu:Tfu_1104"/>
<keyword evidence="5" id="KW-0812">Transmembrane</keyword>
<reference evidence="8" key="1">
    <citation type="submission" date="2005-07" db="EMBL/GenBank/DDBJ databases">
        <title>Complete sequence of Thermobifida fusca YX.</title>
        <authorList>
            <consortium name="US DOE Joint Genome Institute"/>
            <person name="Copeland A."/>
            <person name="Lucas S."/>
            <person name="Lapidus A."/>
            <person name="Barry K."/>
            <person name="Detter J.C."/>
            <person name="Glavina T."/>
            <person name="Hammon N."/>
            <person name="Israni S."/>
            <person name="Pitluck S."/>
            <person name="Di Bartolo G."/>
            <person name="Chain P."/>
            <person name="Schmutz J."/>
            <person name="Larimer F."/>
            <person name="Land M."/>
            <person name="Lykidis A."/>
            <person name="Richardson P."/>
        </authorList>
    </citation>
    <scope>NUCLEOTIDE SEQUENCE</scope>
    <source>
        <strain evidence="8">YX</strain>
    </source>
</reference>
<feature type="domain" description="Penicillin-binding protein transpeptidase" evidence="6">
    <location>
        <begin position="325"/>
        <end position="630"/>
    </location>
</feature>
<accession>Q47QX5</accession>
<dbReference type="Gene3D" id="3.40.710.10">
    <property type="entry name" value="DD-peptidase/beta-lactamase superfamily"/>
    <property type="match status" value="1"/>
</dbReference>
<dbReference type="Pfam" id="PF00905">
    <property type="entry name" value="Transpeptidase"/>
    <property type="match status" value="1"/>
</dbReference>
<dbReference type="InterPro" id="IPR001460">
    <property type="entry name" value="PCN-bd_Tpept"/>
</dbReference>
<dbReference type="HOGENOM" id="CLU_009289_6_5_11"/>
<dbReference type="Pfam" id="PF03717">
    <property type="entry name" value="PBP_dimer"/>
    <property type="match status" value="1"/>
</dbReference>
<evidence type="ECO:0000313" key="8">
    <source>
        <dbReference type="EMBL" id="AAZ55142.1"/>
    </source>
</evidence>
<dbReference type="AlphaFoldDB" id="Q47QX5"/>
<sequence length="653" mass="70775">MSTPRDRSPKDPRRPAAAARSRHGHRPRSAQPARRSPRPSAEAARRRAVPRNRTGASAGRRPHPAPSIRSPLRRRFRRGAIQPRIRVMGAILGTVLLLFAARLVQIQGFNADDYAEAAANLRLTTIEIPTVRGDITDMAGRPFAMSVEVRTVFLDPAEVRDDQREEIVQELSRRFDLPPEEIVAKLNARVDGRPSRYEVVQRGVPIEEWKEIRELGFHGVSAERDYKRVYPEETGAANLVGFVGLDGHGLEGLEAVLDSTLAGEAGQQQVEVGSDGTQIPMAGGLIREPVPGRTVRLTLDLDLQWYAQQALNRRVEELDAEAGSVVVMTRDGQIRAMANYPTYDPNNFSAVSAEQRRNGAVADAFEPGSTAKVITVAAALEEGLVTPDTVFTVPSSIRRYDQVFRDANPHPTQRLTVNGIMATSSNVGAIQIGEKVGAEKMYEYLRRFGVGQPTGLDLPGENTGILTAPEHWSGTDLPSVSFGHSVSVNAVQLASVYATIANDGVRVAPTLIAGMEDADGEFEAAPDPESERVISADTAADLRLMLEAVTEETGTAPQARVEGYRVGGKTGTANRINPETGKYQGGGYVSSFVGFAPADDPELVVSVVLHSPKGEYYGGEAATPVFTDVMSFALKTARIPPTQTERPPLRLME</sequence>
<evidence type="ECO:0000256" key="5">
    <source>
        <dbReference type="SAM" id="Phobius"/>
    </source>
</evidence>
<dbReference type="OrthoDB" id="9789078at2"/>
<evidence type="ECO:0000256" key="2">
    <source>
        <dbReference type="ARBA" id="ARBA00007171"/>
    </source>
</evidence>
<proteinExistence type="inferred from homology"/>
<name>Q47QX5_THEFY</name>
<feature type="compositionally biased region" description="Basic and acidic residues" evidence="4">
    <location>
        <begin position="1"/>
        <end position="14"/>
    </location>
</feature>
<dbReference type="GO" id="GO:0008658">
    <property type="term" value="F:penicillin binding"/>
    <property type="evidence" value="ECO:0007669"/>
    <property type="project" value="InterPro"/>
</dbReference>
<feature type="region of interest" description="Disordered" evidence="4">
    <location>
        <begin position="1"/>
        <end position="75"/>
    </location>
</feature>
<dbReference type="eggNOG" id="COG0768">
    <property type="taxonomic scope" value="Bacteria"/>
</dbReference>
<dbReference type="SUPFAM" id="SSF56519">
    <property type="entry name" value="Penicillin binding protein dimerisation domain"/>
    <property type="match status" value="1"/>
</dbReference>
<dbReference type="EC" id="2.4.1.129" evidence="8"/>
<dbReference type="STRING" id="269800.Tfu_1104"/>
<dbReference type="GO" id="GO:0016757">
    <property type="term" value="F:glycosyltransferase activity"/>
    <property type="evidence" value="ECO:0007669"/>
    <property type="project" value="UniProtKB-KW"/>
</dbReference>
<dbReference type="GO" id="GO:0071555">
    <property type="term" value="P:cell wall organization"/>
    <property type="evidence" value="ECO:0007669"/>
    <property type="project" value="TreeGrafter"/>
</dbReference>
<feature type="compositionally biased region" description="Low complexity" evidence="4">
    <location>
        <begin position="29"/>
        <end position="42"/>
    </location>
</feature>
<protein>
    <submittedName>
        <fullName evidence="8">Peptidoglycan glycosyltransferase</fullName>
        <ecNumber evidence="8">2.4.1.129</ecNumber>
    </submittedName>
</protein>
<keyword evidence="8" id="KW-0328">Glycosyltransferase</keyword>
<evidence type="ECO:0000259" key="6">
    <source>
        <dbReference type="Pfam" id="PF00905"/>
    </source>
</evidence>
<dbReference type="InterPro" id="IPR005311">
    <property type="entry name" value="PBP_dimer"/>
</dbReference>
<keyword evidence="5" id="KW-1133">Transmembrane helix</keyword>
<dbReference type="InterPro" id="IPR036138">
    <property type="entry name" value="PBP_dimer_sf"/>
</dbReference>
<evidence type="ECO:0000256" key="4">
    <source>
        <dbReference type="SAM" id="MobiDB-lite"/>
    </source>
</evidence>
<evidence type="ECO:0000259" key="7">
    <source>
        <dbReference type="Pfam" id="PF03717"/>
    </source>
</evidence>
<organism evidence="8">
    <name type="scientific">Thermobifida fusca (strain YX)</name>
    <dbReference type="NCBI Taxonomy" id="269800"/>
    <lineage>
        <taxon>Bacteria</taxon>
        <taxon>Bacillati</taxon>
        <taxon>Actinomycetota</taxon>
        <taxon>Actinomycetes</taxon>
        <taxon>Streptosporangiales</taxon>
        <taxon>Nocardiopsidaceae</taxon>
        <taxon>Thermobifida</taxon>
    </lineage>
</organism>
<dbReference type="SUPFAM" id="SSF56601">
    <property type="entry name" value="beta-lactamase/transpeptidase-like"/>
    <property type="match status" value="1"/>
</dbReference>
<feature type="domain" description="Penicillin-binding protein dimerisation" evidence="7">
    <location>
        <begin position="128"/>
        <end position="279"/>
    </location>
</feature>